<protein>
    <recommendedName>
        <fullName evidence="3">Nicotinamide riboside kinase</fullName>
    </recommendedName>
</protein>
<dbReference type="EMBL" id="JAFCIX010000064">
    <property type="protein sequence ID" value="KAH6599505.1"/>
    <property type="molecule type" value="Genomic_DNA"/>
</dbReference>
<evidence type="ECO:0000313" key="1">
    <source>
        <dbReference type="EMBL" id="KAH6599505.1"/>
    </source>
</evidence>
<accession>A0ABQ8FMN5</accession>
<dbReference type="SUPFAM" id="SSF52540">
    <property type="entry name" value="P-loop containing nucleoside triphosphate hydrolases"/>
    <property type="match status" value="1"/>
</dbReference>
<dbReference type="CDD" id="cd02024">
    <property type="entry name" value="NRK1"/>
    <property type="match status" value="1"/>
</dbReference>
<sequence>MSKLSCLTQPTLPLSSSRLPDCTFANKGASCSGKSTLTNWLADVTDGKVIHQDQFYKADGDIPMVDGVADWDCVGAINMPKFIHTLQQAKTTKGFKSVLGSNRPALDNSEVSSTLLRQLRIQAKKAMTIARCSLVFVDGFLLFSDPDAFSEFDSGFFLKASFNTLLQRRNARDPYVTTEGLWEDPPGYFEDIVWPAYLANNSKVLDGTIAQLNPKFAAALTVVDTDSFTIETNLSKSVDVLCEMLAKRVLE</sequence>
<dbReference type="PANTHER" id="PTHR10285">
    <property type="entry name" value="URIDINE KINASE"/>
    <property type="match status" value="1"/>
</dbReference>
<evidence type="ECO:0008006" key="3">
    <source>
        <dbReference type="Google" id="ProtNLM"/>
    </source>
</evidence>
<dbReference type="InterPro" id="IPR027417">
    <property type="entry name" value="P-loop_NTPase"/>
</dbReference>
<evidence type="ECO:0000313" key="2">
    <source>
        <dbReference type="Proteomes" id="UP001648503"/>
    </source>
</evidence>
<reference evidence="1 2" key="1">
    <citation type="submission" date="2021-02" db="EMBL/GenBank/DDBJ databases">
        <title>Variation within the Batrachochytrium salamandrivorans European outbreak.</title>
        <authorList>
            <person name="Kelly M."/>
            <person name="Pasmans F."/>
            <person name="Shea T.P."/>
            <person name="Munoz J.F."/>
            <person name="Carranza S."/>
            <person name="Cuomo C.A."/>
            <person name="Martel A."/>
        </authorList>
    </citation>
    <scope>NUCLEOTIDE SEQUENCE [LARGE SCALE GENOMIC DNA]</scope>
    <source>
        <strain evidence="1 2">AMFP18/2</strain>
    </source>
</reference>
<comment type="caution">
    <text evidence="1">The sequence shown here is derived from an EMBL/GenBank/DDBJ whole genome shotgun (WGS) entry which is preliminary data.</text>
</comment>
<gene>
    <name evidence="1" type="ORF">BASA50_003016</name>
</gene>
<dbReference type="Proteomes" id="UP001648503">
    <property type="component" value="Unassembled WGS sequence"/>
</dbReference>
<proteinExistence type="predicted"/>
<name>A0ABQ8FMN5_9FUNG</name>
<dbReference type="Gene3D" id="3.40.50.300">
    <property type="entry name" value="P-loop containing nucleotide triphosphate hydrolases"/>
    <property type="match status" value="1"/>
</dbReference>
<keyword evidence="2" id="KW-1185">Reference proteome</keyword>
<organism evidence="1 2">
    <name type="scientific">Batrachochytrium salamandrivorans</name>
    <dbReference type="NCBI Taxonomy" id="1357716"/>
    <lineage>
        <taxon>Eukaryota</taxon>
        <taxon>Fungi</taxon>
        <taxon>Fungi incertae sedis</taxon>
        <taxon>Chytridiomycota</taxon>
        <taxon>Chytridiomycota incertae sedis</taxon>
        <taxon>Chytridiomycetes</taxon>
        <taxon>Rhizophydiales</taxon>
        <taxon>Rhizophydiales incertae sedis</taxon>
        <taxon>Batrachochytrium</taxon>
    </lineage>
</organism>